<reference evidence="7" key="2">
    <citation type="submission" date="2018-05" db="EMBL/GenBank/DDBJ databases">
        <title>OpunRS2 (Oryza punctata Reference Sequence Version 2).</title>
        <authorList>
            <person name="Zhang J."/>
            <person name="Kudrna D."/>
            <person name="Lee S."/>
            <person name="Talag J."/>
            <person name="Welchert J."/>
            <person name="Wing R.A."/>
        </authorList>
    </citation>
    <scope>NUCLEOTIDE SEQUENCE [LARGE SCALE GENOMIC DNA]</scope>
</reference>
<dbReference type="InterPro" id="IPR023796">
    <property type="entry name" value="Serpin_dom"/>
</dbReference>
<dbReference type="GO" id="GO:0004867">
    <property type="term" value="F:serine-type endopeptidase inhibitor activity"/>
    <property type="evidence" value="ECO:0007669"/>
    <property type="project" value="UniProtKB-KW"/>
</dbReference>
<protein>
    <recommendedName>
        <fullName evidence="6">Serpin domain-containing protein</fullName>
    </recommendedName>
</protein>
<dbReference type="SMART" id="SM00093">
    <property type="entry name" value="SERPIN"/>
    <property type="match status" value="1"/>
</dbReference>
<comment type="similarity">
    <text evidence="1 5">Belongs to the serpin family.</text>
</comment>
<sequence>MKQIKEWTQQVTRGLIDSVLPPGSVGPTTAIVLGNAIYLKGSWDHPFMVKNTKKKPFYCLDAGVVLHDVPYMSSSNSKQYVAVHRIQSFAMHDGLKVLKLHYSASKLRNKRKRGRGGSNNDDFTHYTMVIFLPDARDGLRGLVEKMASRPGFLCEHLPSESVRVGEFMVPMFKVSFADSDVGILRRLGLRLPFSTELADLSVMVMVEDNGSGLPLFVSQVIHKAVIEVNEEGSSYRKYVAALGIGHETMAGRKTLTIVDAFAGRSFNT</sequence>
<evidence type="ECO:0000256" key="5">
    <source>
        <dbReference type="RuleBase" id="RU000411"/>
    </source>
</evidence>
<proteinExistence type="inferred from homology"/>
<evidence type="ECO:0000259" key="6">
    <source>
        <dbReference type="SMART" id="SM00093"/>
    </source>
</evidence>
<keyword evidence="8" id="KW-1185">Reference proteome</keyword>
<dbReference type="InterPro" id="IPR000215">
    <property type="entry name" value="Serpin_fam"/>
</dbReference>
<organism evidence="7">
    <name type="scientific">Oryza punctata</name>
    <name type="common">Red rice</name>
    <dbReference type="NCBI Taxonomy" id="4537"/>
    <lineage>
        <taxon>Eukaryota</taxon>
        <taxon>Viridiplantae</taxon>
        <taxon>Streptophyta</taxon>
        <taxon>Embryophyta</taxon>
        <taxon>Tracheophyta</taxon>
        <taxon>Spermatophyta</taxon>
        <taxon>Magnoliopsida</taxon>
        <taxon>Liliopsida</taxon>
        <taxon>Poales</taxon>
        <taxon>Poaceae</taxon>
        <taxon>BOP clade</taxon>
        <taxon>Oryzoideae</taxon>
        <taxon>Oryzeae</taxon>
        <taxon>Oryzinae</taxon>
        <taxon>Oryza</taxon>
    </lineage>
</organism>
<evidence type="ECO:0000313" key="8">
    <source>
        <dbReference type="Proteomes" id="UP000026962"/>
    </source>
</evidence>
<dbReference type="eggNOG" id="KOG2392">
    <property type="taxonomic scope" value="Eukaryota"/>
</dbReference>
<dbReference type="Proteomes" id="UP000026962">
    <property type="component" value="Chromosome 8"/>
</dbReference>
<dbReference type="GO" id="GO:0005615">
    <property type="term" value="C:extracellular space"/>
    <property type="evidence" value="ECO:0007669"/>
    <property type="project" value="InterPro"/>
</dbReference>
<dbReference type="PANTHER" id="PTHR11461:SF209">
    <property type="entry name" value="SERPIN-Z8-RELATED"/>
    <property type="match status" value="1"/>
</dbReference>
<evidence type="ECO:0000256" key="4">
    <source>
        <dbReference type="ARBA" id="ARBA00049586"/>
    </source>
</evidence>
<dbReference type="HOGENOM" id="CLU_023330_4_1_1"/>
<dbReference type="SUPFAM" id="SSF56574">
    <property type="entry name" value="Serpins"/>
    <property type="match status" value="1"/>
</dbReference>
<evidence type="ECO:0000313" key="7">
    <source>
        <dbReference type="EnsemblPlants" id="OPUNC08G14600.1"/>
    </source>
</evidence>
<dbReference type="Gene3D" id="3.30.497.10">
    <property type="entry name" value="Antithrombin, subunit I, domain 2"/>
    <property type="match status" value="1"/>
</dbReference>
<comment type="function">
    <text evidence="4">Probable serine protease inhibitor.</text>
</comment>
<dbReference type="PANTHER" id="PTHR11461">
    <property type="entry name" value="SERINE PROTEASE INHIBITOR, SERPIN"/>
    <property type="match status" value="1"/>
</dbReference>
<dbReference type="InterPro" id="IPR042178">
    <property type="entry name" value="Serpin_sf_1"/>
</dbReference>
<dbReference type="InterPro" id="IPR042185">
    <property type="entry name" value="Serpin_sf_2"/>
</dbReference>
<evidence type="ECO:0000256" key="2">
    <source>
        <dbReference type="ARBA" id="ARBA00022690"/>
    </source>
</evidence>
<dbReference type="EnsemblPlants" id="OPUNC08G14600.1">
    <property type="protein sequence ID" value="OPUNC08G14600.1"/>
    <property type="gene ID" value="OPUNC08G14600"/>
</dbReference>
<evidence type="ECO:0000256" key="3">
    <source>
        <dbReference type="ARBA" id="ARBA00022900"/>
    </source>
</evidence>
<dbReference type="AlphaFoldDB" id="A0A0E0LVF9"/>
<reference evidence="7" key="1">
    <citation type="submission" date="2015-04" db="UniProtKB">
        <authorList>
            <consortium name="EnsemblPlants"/>
        </authorList>
    </citation>
    <scope>IDENTIFICATION</scope>
</reference>
<dbReference type="Pfam" id="PF00079">
    <property type="entry name" value="Serpin"/>
    <property type="match status" value="1"/>
</dbReference>
<dbReference type="Gramene" id="OPUNC08G14600.1">
    <property type="protein sequence ID" value="OPUNC08G14600.1"/>
    <property type="gene ID" value="OPUNC08G14600"/>
</dbReference>
<feature type="domain" description="Serpin" evidence="6">
    <location>
        <begin position="2"/>
        <end position="268"/>
    </location>
</feature>
<dbReference type="Gene3D" id="2.30.39.10">
    <property type="entry name" value="Alpha-1-antitrypsin, domain 1"/>
    <property type="match status" value="1"/>
</dbReference>
<evidence type="ECO:0000256" key="1">
    <source>
        <dbReference type="ARBA" id="ARBA00009500"/>
    </source>
</evidence>
<accession>A0A0E0LVF9</accession>
<keyword evidence="3" id="KW-0722">Serine protease inhibitor</keyword>
<dbReference type="STRING" id="4537.A0A0E0LVF9"/>
<keyword evidence="2" id="KW-0646">Protease inhibitor</keyword>
<name>A0A0E0LVF9_ORYPU</name>
<dbReference type="InterPro" id="IPR036186">
    <property type="entry name" value="Serpin_sf"/>
</dbReference>